<dbReference type="RefSeq" id="WP_336926788.1">
    <property type="nucleotide sequence ID" value="NZ_JBANRO010000009.1"/>
</dbReference>
<name>A0ABV7E7Q5_9SPHN</name>
<evidence type="ECO:0000313" key="2">
    <source>
        <dbReference type="Proteomes" id="UP001595456"/>
    </source>
</evidence>
<proteinExistence type="predicted"/>
<keyword evidence="2" id="KW-1185">Reference proteome</keyword>
<protein>
    <submittedName>
        <fullName evidence="1">Uncharacterized protein</fullName>
    </submittedName>
</protein>
<gene>
    <name evidence="1" type="ORF">ACFODU_08600</name>
</gene>
<evidence type="ECO:0000313" key="1">
    <source>
        <dbReference type="EMBL" id="MFC3097856.1"/>
    </source>
</evidence>
<accession>A0ABV7E7Q5</accession>
<sequence>MGLIALGVVGHSVITGVARGRAILRELAALDAAPARQARPAKVVMRLRPAQPRLTLREAGSSRAAFAISRPVRAAA</sequence>
<organism evidence="1 2">
    <name type="scientific">Alteraurantiacibacter palmitatis</name>
    <dbReference type="NCBI Taxonomy" id="2054628"/>
    <lineage>
        <taxon>Bacteria</taxon>
        <taxon>Pseudomonadati</taxon>
        <taxon>Pseudomonadota</taxon>
        <taxon>Alphaproteobacteria</taxon>
        <taxon>Sphingomonadales</taxon>
        <taxon>Erythrobacteraceae</taxon>
        <taxon>Alteraurantiacibacter</taxon>
    </lineage>
</organism>
<dbReference type="Proteomes" id="UP001595456">
    <property type="component" value="Unassembled WGS sequence"/>
</dbReference>
<dbReference type="EMBL" id="JBHRST010000010">
    <property type="protein sequence ID" value="MFC3097856.1"/>
    <property type="molecule type" value="Genomic_DNA"/>
</dbReference>
<comment type="caution">
    <text evidence="1">The sequence shown here is derived from an EMBL/GenBank/DDBJ whole genome shotgun (WGS) entry which is preliminary data.</text>
</comment>
<reference evidence="2" key="1">
    <citation type="journal article" date="2019" name="Int. J. Syst. Evol. Microbiol.">
        <title>The Global Catalogue of Microorganisms (GCM) 10K type strain sequencing project: providing services to taxonomists for standard genome sequencing and annotation.</title>
        <authorList>
            <consortium name="The Broad Institute Genomics Platform"/>
            <consortium name="The Broad Institute Genome Sequencing Center for Infectious Disease"/>
            <person name="Wu L."/>
            <person name="Ma J."/>
        </authorList>
    </citation>
    <scope>NUCLEOTIDE SEQUENCE [LARGE SCALE GENOMIC DNA]</scope>
    <source>
        <strain evidence="2">KCTC 52607</strain>
    </source>
</reference>